<reference evidence="1" key="1">
    <citation type="journal article" date="2019" name="MBio">
        <title>Virus Genomes from Deep Sea Sediments Expand the Ocean Megavirome and Support Independent Origins of Viral Gigantism.</title>
        <authorList>
            <person name="Backstrom D."/>
            <person name="Yutin N."/>
            <person name="Jorgensen S.L."/>
            <person name="Dharamshi J."/>
            <person name="Homa F."/>
            <person name="Zaremba-Niedwiedzka K."/>
            <person name="Spang A."/>
            <person name="Wolf Y.I."/>
            <person name="Koonin E.V."/>
            <person name="Ettema T.J."/>
        </authorList>
    </citation>
    <scope>NUCLEOTIDE SEQUENCE</scope>
</reference>
<protein>
    <submittedName>
        <fullName evidence="1">Uncharacterized protein</fullName>
    </submittedName>
</protein>
<proteinExistence type="predicted"/>
<evidence type="ECO:0000313" key="1">
    <source>
        <dbReference type="EMBL" id="QBK91799.1"/>
    </source>
</evidence>
<name>A0A481Z9N6_9VIRU</name>
<organism evidence="1">
    <name type="scientific">Pithovirus LCPAC304</name>
    <dbReference type="NCBI Taxonomy" id="2506594"/>
    <lineage>
        <taxon>Viruses</taxon>
        <taxon>Pithoviruses</taxon>
    </lineage>
</organism>
<gene>
    <name evidence="1" type="ORF">LCPAC304_01370</name>
</gene>
<dbReference type="EMBL" id="MK500565">
    <property type="protein sequence ID" value="QBK91799.1"/>
    <property type="molecule type" value="Genomic_DNA"/>
</dbReference>
<accession>A0A481Z9N6</accession>
<sequence>MESIRIAKNVEVKNGKRNATPVLNQEPGNALHANKQKTLNRMDRIVLLVQVFKPIVNHVKDNMQHDGVLHLMDI</sequence>